<comment type="similarity">
    <text evidence="1">Belongs to the short-chain dehydrogenases/reductases (SDR) family.</text>
</comment>
<dbReference type="Gene3D" id="3.40.50.720">
    <property type="entry name" value="NAD(P)-binding Rossmann-like Domain"/>
    <property type="match status" value="1"/>
</dbReference>
<dbReference type="PANTHER" id="PTHR42760:SF121">
    <property type="entry name" value="3-OXOACYL-(ACYL-CARRIER-PROTEIN) REDUCTASE"/>
    <property type="match status" value="1"/>
</dbReference>
<name>A0ABV6YBU2_9HYPH</name>
<protein>
    <submittedName>
        <fullName evidence="2">SDR family NAD(P)-dependent oxidoreductase</fullName>
        <ecNumber evidence="2">1.1.1.-</ecNumber>
    </submittedName>
</protein>
<dbReference type="RefSeq" id="WP_377030519.1">
    <property type="nucleotide sequence ID" value="NZ_JBHOMY010000058.1"/>
</dbReference>
<dbReference type="SUPFAM" id="SSF51735">
    <property type="entry name" value="NAD(P)-binding Rossmann-fold domains"/>
    <property type="match status" value="1"/>
</dbReference>
<keyword evidence="2" id="KW-0560">Oxidoreductase</keyword>
<evidence type="ECO:0000313" key="2">
    <source>
        <dbReference type="EMBL" id="MFC1458611.1"/>
    </source>
</evidence>
<evidence type="ECO:0000256" key="1">
    <source>
        <dbReference type="ARBA" id="ARBA00006484"/>
    </source>
</evidence>
<dbReference type="InterPro" id="IPR020904">
    <property type="entry name" value="Sc_DH/Rdtase_CS"/>
</dbReference>
<gene>
    <name evidence="2" type="ORF">ACETIH_18265</name>
</gene>
<sequence length="257" mass="27161">MYEFSGKTVVVTGAAHGIGKAIAQRMVREGCAVALWDHDTSSLYATVDELQRARARVSAHHVDVSDLDAVKDALQDTIGALGGVPDIFVNNAGIGQVASILDATPQDFDRTIQVNVRGAFNCCHAVVPGMIERNNGIIINVASWFGKSGRPMSLAYCASKFALIGMTQSMALDLAKHGIRVNAVCPGTITNTRMRDEADAAAVANGLPPASERVHLIPLGRLGQPEDIAKAVAFLASDEASYMTGQSINVTGGLWMN</sequence>
<reference evidence="2 3" key="1">
    <citation type="submission" date="2024-09" db="EMBL/GenBank/DDBJ databases">
        <title>Nodulacao em especies de Leguminosae Basais da Amazonia e Caracterizacao dos Rizobios e Bacterias Associadas aos Nodulos.</title>
        <authorList>
            <person name="Jambeiro I.C.A."/>
            <person name="Lopes I.S."/>
            <person name="Aguiar E.R.G.R."/>
            <person name="Santos A.F.J."/>
            <person name="Dos Santos J.M.F."/>
            <person name="Gross E."/>
        </authorList>
    </citation>
    <scope>NUCLEOTIDE SEQUENCE [LARGE SCALE GENOMIC DNA]</scope>
    <source>
        <strain evidence="2 3">BRUESC1165</strain>
    </source>
</reference>
<dbReference type="Pfam" id="PF13561">
    <property type="entry name" value="adh_short_C2"/>
    <property type="match status" value="1"/>
</dbReference>
<dbReference type="CDD" id="cd05233">
    <property type="entry name" value="SDR_c"/>
    <property type="match status" value="1"/>
</dbReference>
<dbReference type="NCBIfam" id="NF009466">
    <property type="entry name" value="PRK12826.1-2"/>
    <property type="match status" value="1"/>
</dbReference>
<dbReference type="PRINTS" id="PR00080">
    <property type="entry name" value="SDRFAMILY"/>
</dbReference>
<dbReference type="PANTHER" id="PTHR42760">
    <property type="entry name" value="SHORT-CHAIN DEHYDROGENASES/REDUCTASES FAMILY MEMBER"/>
    <property type="match status" value="1"/>
</dbReference>
<keyword evidence="3" id="KW-1185">Reference proteome</keyword>
<dbReference type="NCBIfam" id="NF005559">
    <property type="entry name" value="PRK07231.1"/>
    <property type="match status" value="1"/>
</dbReference>
<dbReference type="PRINTS" id="PR00081">
    <property type="entry name" value="GDHRDH"/>
</dbReference>
<dbReference type="Proteomes" id="UP001593940">
    <property type="component" value="Unassembled WGS sequence"/>
</dbReference>
<dbReference type="InterPro" id="IPR002347">
    <property type="entry name" value="SDR_fam"/>
</dbReference>
<evidence type="ECO:0000313" key="3">
    <source>
        <dbReference type="Proteomes" id="UP001593940"/>
    </source>
</evidence>
<dbReference type="EMBL" id="JBHOMY010000058">
    <property type="protein sequence ID" value="MFC1458611.1"/>
    <property type="molecule type" value="Genomic_DNA"/>
</dbReference>
<proteinExistence type="inferred from homology"/>
<dbReference type="PROSITE" id="PS00061">
    <property type="entry name" value="ADH_SHORT"/>
    <property type="match status" value="1"/>
</dbReference>
<accession>A0ABV6YBU2</accession>
<dbReference type="EC" id="1.1.1.-" evidence="2"/>
<dbReference type="InterPro" id="IPR036291">
    <property type="entry name" value="NAD(P)-bd_dom_sf"/>
</dbReference>
<organism evidence="2 3">
    <name type="scientific">Microvirga arabica</name>
    <dbReference type="NCBI Taxonomy" id="1128671"/>
    <lineage>
        <taxon>Bacteria</taxon>
        <taxon>Pseudomonadati</taxon>
        <taxon>Pseudomonadota</taxon>
        <taxon>Alphaproteobacteria</taxon>
        <taxon>Hyphomicrobiales</taxon>
        <taxon>Methylobacteriaceae</taxon>
        <taxon>Microvirga</taxon>
    </lineage>
</organism>
<dbReference type="GO" id="GO:0016491">
    <property type="term" value="F:oxidoreductase activity"/>
    <property type="evidence" value="ECO:0007669"/>
    <property type="project" value="UniProtKB-KW"/>
</dbReference>
<comment type="caution">
    <text evidence="2">The sequence shown here is derived from an EMBL/GenBank/DDBJ whole genome shotgun (WGS) entry which is preliminary data.</text>
</comment>